<feature type="region of interest" description="Disordered" evidence="9">
    <location>
        <begin position="4569"/>
        <end position="4589"/>
    </location>
</feature>
<feature type="zinc finger region" description="C3H1-type" evidence="7">
    <location>
        <begin position="1877"/>
        <end position="1904"/>
    </location>
</feature>
<feature type="zinc finger region" description="C3H1-type" evidence="7">
    <location>
        <begin position="1935"/>
        <end position="1962"/>
    </location>
</feature>
<dbReference type="GO" id="GO:0008270">
    <property type="term" value="F:zinc ion binding"/>
    <property type="evidence" value="ECO:0007669"/>
    <property type="project" value="UniProtKB-KW"/>
</dbReference>
<feature type="compositionally biased region" description="Basic and acidic residues" evidence="9">
    <location>
        <begin position="3286"/>
        <end position="3296"/>
    </location>
</feature>
<feature type="region of interest" description="Disordered" evidence="9">
    <location>
        <begin position="1506"/>
        <end position="1559"/>
    </location>
</feature>
<evidence type="ECO:0000256" key="1">
    <source>
        <dbReference type="ARBA" id="ARBA00009836"/>
    </source>
</evidence>
<organism evidence="13 14">
    <name type="scientific">Symbiodinium microadriaticum</name>
    <name type="common">Dinoflagellate</name>
    <name type="synonym">Zooxanthella microadriatica</name>
    <dbReference type="NCBI Taxonomy" id="2951"/>
    <lineage>
        <taxon>Eukaryota</taxon>
        <taxon>Sar</taxon>
        <taxon>Alveolata</taxon>
        <taxon>Dinophyceae</taxon>
        <taxon>Suessiales</taxon>
        <taxon>Symbiodiniaceae</taxon>
        <taxon>Symbiodinium</taxon>
    </lineage>
</organism>
<protein>
    <submittedName>
        <fullName evidence="13">Zinc finger CCCH domain-containing protein 55</fullName>
    </submittedName>
</protein>
<feature type="region of interest" description="Disordered" evidence="9">
    <location>
        <begin position="2743"/>
        <end position="2765"/>
    </location>
</feature>
<dbReference type="InterPro" id="IPR012337">
    <property type="entry name" value="RNaseH-like_sf"/>
</dbReference>
<feature type="domain" description="C3H1-type" evidence="11">
    <location>
        <begin position="1877"/>
        <end position="1904"/>
    </location>
</feature>
<feature type="transmembrane region" description="Helical" evidence="10">
    <location>
        <begin position="893"/>
        <end position="912"/>
    </location>
</feature>
<keyword evidence="3 7" id="KW-0479">Metal-binding</keyword>
<evidence type="ECO:0000259" key="11">
    <source>
        <dbReference type="PROSITE" id="PS50103"/>
    </source>
</evidence>
<evidence type="ECO:0000256" key="5">
    <source>
        <dbReference type="ARBA" id="ARBA00022833"/>
    </source>
</evidence>
<dbReference type="InterPro" id="IPR036855">
    <property type="entry name" value="Znf_CCCH_sf"/>
</dbReference>
<feature type="compositionally biased region" description="Basic and acidic residues" evidence="9">
    <location>
        <begin position="1864"/>
        <end position="1881"/>
    </location>
</feature>
<keyword evidence="10" id="KW-1133">Transmembrane helix</keyword>
<feature type="region of interest" description="Disordered" evidence="9">
    <location>
        <begin position="1846"/>
        <end position="1881"/>
    </location>
</feature>
<dbReference type="Gene3D" id="3.30.420.10">
    <property type="entry name" value="Ribonuclease H-like superfamily/Ribonuclease H"/>
    <property type="match status" value="1"/>
</dbReference>
<feature type="compositionally biased region" description="Low complexity" evidence="9">
    <location>
        <begin position="1909"/>
        <end position="1918"/>
    </location>
</feature>
<keyword evidence="2" id="KW-0808">Transferase</keyword>
<keyword evidence="10" id="KW-0472">Membrane</keyword>
<dbReference type="GO" id="GO:0006388">
    <property type="term" value="P:tRNA splicing, via endonucleolytic cleavage and ligation"/>
    <property type="evidence" value="ECO:0007669"/>
    <property type="project" value="TreeGrafter"/>
</dbReference>
<dbReference type="OrthoDB" id="446949at2759"/>
<feature type="region of interest" description="Disordered" evidence="9">
    <location>
        <begin position="1895"/>
        <end position="1938"/>
    </location>
</feature>
<evidence type="ECO:0000256" key="8">
    <source>
        <dbReference type="SAM" id="Coils"/>
    </source>
</evidence>
<gene>
    <name evidence="13" type="ORF">AK812_SmicGene18714</name>
</gene>
<evidence type="ECO:0000256" key="7">
    <source>
        <dbReference type="PROSITE-ProRule" id="PRU00723"/>
    </source>
</evidence>
<dbReference type="PROSITE" id="PS50103">
    <property type="entry name" value="ZF_C3H1"/>
    <property type="match status" value="2"/>
</dbReference>
<feature type="region of interest" description="Disordered" evidence="9">
    <location>
        <begin position="1960"/>
        <end position="1997"/>
    </location>
</feature>
<comment type="similarity">
    <text evidence="1">Belongs to the KptA/TPT1 family.</text>
</comment>
<evidence type="ECO:0000256" key="6">
    <source>
        <dbReference type="ARBA" id="ARBA00023027"/>
    </source>
</evidence>
<dbReference type="Pfam" id="PF01885">
    <property type="entry name" value="PTS_2-RNA"/>
    <property type="match status" value="1"/>
</dbReference>
<feature type="region of interest" description="Disordered" evidence="9">
    <location>
        <begin position="3284"/>
        <end position="3308"/>
    </location>
</feature>
<feature type="transmembrane region" description="Helical" evidence="10">
    <location>
        <begin position="1019"/>
        <end position="1036"/>
    </location>
</feature>
<keyword evidence="8" id="KW-0175">Coiled coil</keyword>
<evidence type="ECO:0000256" key="9">
    <source>
        <dbReference type="SAM" id="MobiDB-lite"/>
    </source>
</evidence>
<feature type="compositionally biased region" description="Acidic residues" evidence="9">
    <location>
        <begin position="2360"/>
        <end position="2370"/>
    </location>
</feature>
<dbReference type="Gene3D" id="3.30.1370.210">
    <property type="match status" value="1"/>
</dbReference>
<evidence type="ECO:0000256" key="3">
    <source>
        <dbReference type="ARBA" id="ARBA00022723"/>
    </source>
</evidence>
<feature type="region of interest" description="Disordered" evidence="9">
    <location>
        <begin position="30"/>
        <end position="54"/>
    </location>
</feature>
<dbReference type="Pfam" id="PF07727">
    <property type="entry name" value="RVT_2"/>
    <property type="match status" value="1"/>
</dbReference>
<keyword evidence="6" id="KW-0520">NAD</keyword>
<dbReference type="SUPFAM" id="SSF53098">
    <property type="entry name" value="Ribonuclease H-like"/>
    <property type="match status" value="1"/>
</dbReference>
<feature type="domain" description="Integrase catalytic" evidence="12">
    <location>
        <begin position="2412"/>
        <end position="2587"/>
    </location>
</feature>
<feature type="region of interest" description="Disordered" evidence="9">
    <location>
        <begin position="2360"/>
        <end position="2382"/>
    </location>
</feature>
<sequence length="4626" mass="515964">MAFADPSPPTMQEACIGAEGLKSAIDEAAASPGLERESSLDLLPPPCKEDQDPGDTWKKQLIVSAVSAMERFALQARQSFLLVIGRPKGMDKMMRACDIRPPPGLAHSSPARVARNKWRVLKLRVRKAVSRALARSSAPEVIPRVSRDSAGGLTTLRDSDGETQPAAAAYGPFLSQLLKTSSLALARSFRTLSETGERKESGGRGRQRDLFPSPLLQAWPPGLACNPENEDAHLVTANLCLTALNHLEQGMPKSGLSSGASLGPSESQKSAQTHVCGRVHLFLSRLQEGLAGAFCWHGAFSKLEARERSAVAVPLLGDSVDLPVRAATCDPENLVPAELWSKVSAPGAIFGSQLTCTQTPAASSNSQDRREYLVLTGRELRCGKLRLRSEVRGVAKVFAVPKSDRTRQRKIWDGSHLSEIASKPPKPERLANPSSFLDIFVRPGEQLYMSKRDASTYFDLLAAPPDLQAWFGQEPVTVQELSAAAGMDIEEVYSFVDDLNGQKALGPDSVLFPVNTAWPMGFSWSSCVAQASTLGMLRCAGVNEQNVLSLDHRLPESQQELCAVATDDVILFHRCKRQGISTLRRLDASFALHGIQRNEKKDVTLASSLTGLGCEQARLVLATCDLLVSEVASPAALNALLGLQQWFCLLQRGMFSIFSQVYDFVREQPESEKQRVPASVLDELFVSLALAPLLPASLDREFLPEVLACDAAPEFGFGVTLAQCGKHLAEKVGRLSERRGDYVRLEHSAEDPPEVERLGTLHRLPLKKTDFKQLISCKARWAGTDDSFIRAAPAWAVLSWFGQALRRTKMDADDLYSMSSQVDSIDEFWSHSWRGVVLYKVWLLLMLKNGRAACIGGTLMALLVAYLSYVDLLPGWYKEPRIQGPGYSGEFRFSPWSNLIGCAAALLLLIFWQSSSKVFLDIACIHQGDARLKADGILNLGALLKKSRTLVVVWDPSYLSRLWCVFELAAFLHGHREDLQRSLTIKPTVLVPMSFLMATTVVFFLLFETCLPDTDEVAFLRIFLFALVQFPNIYLFQRLWQTIMDAEKQFGSFTWQKTRCRCCSINHRDPEGNAIPCDREILEECIVQWYGSVKQLELSVRTNVRDAFIEQVTRFPLGYQWLVGVHTVILWGQLDPVAARAHGGAYSFAASKMITTMAWLLWIMPVHFLFLFRITHWMTVCQSKPFLLRISATCAGYAVVPVVSAAPHVLQAALYQVIPEEPLIAAGAFLVSTLCLAALGRRLLTSQYFQRHLGLDAWWRIMCRGGRLSAVAVVPSAGNPGDGNSYNPPDYNAYFLQLLQENQQINVFVNDWSLEHSTEEQAEARHRQYMNLIYTEAELHIRSLEAQADAEHARRLGFIHQSTSVLINQMNTEMTVFKSEAEQFRSSLLRSELITHEEKQVAQQLTSRNAALTTQSLHYQTALRHNELQTAQLRTSFDENRTTLLEYLAERFEEKLQWEENENNYRLSVEEQQHDELVSDLMDQNAELQAEVQSLRLEFAEGRASPTQVGAPIGSGVGDVPLGEHDNLSPPQGGANHSAVAFQGSQGPTASWMPTLPDPRVVPKELEGILGNPQVFSLSGDTKAKDSEAQEDQRHFEEPSDQKSTGAPRAESSHDSLVSALKAAIAKKDDDDKPRVKEAEVIRLPSFPNPESYRSWKISVREAVRAASDRPDEAFNWVQEVYEKTANSEALRTTGKFLTLDTKILNALSVVAKGELNRQILNYKESEAAAGRAVRGRQVLFMFEQFFKTNEAAGSLYSVEDLLKVKLVRDDLSTFIHNWESVIAGLNHQPEETTLRDILLRELRNSSKLKFDLEVYDRAKEGEENHTYGYLVKCVKELLERERTRSNRTAIAKAHGARYGTPAYDEKPKTPTTPRGRDEKKPCFAFQRGKCPRGKNCPFEHVKADPSRGRTPPRSPKGGRPGSAGSGKGSGKDKDKSKIPCIFYPKGTCKNGKNCPFLHKDASPSVPAKGDKDGKQRANSPAKRRRPSKKRGKSADKKATCCLSANATLTGEPSDHAEGVKFALAARKGEAGPRDHWVIDEDKGVCVRVHQKFRTSLYVPQPDHCPVPFWRLKGNAQASMYPKEESTFSVEKEYNFKSGDLQKPVERWIGTTTFRLKPKCMKAKFASKHETIDIALEGDGWSFVKPKRLHMFRYAKSEDCPKSDPNDLNDALESAIYLESAVTGMRQGIDVRCKYKCHTRDGFCIHCKSAAPIPMIATPARVNGSNLEIIADTGSEEDLISHSDLDVHFRERAKQIPSNAVSLITANGPVEADTKHEVHVEALDQPLQFSAKCEATFPYLATEVIPPIPGIEVQQTTWGFKDNVWTILEDSVNIDELEGIYGELPEGTIASITLFALPEGEEEAQADSDVEPLPVPKSKKDEASLRAEAASIEHKLTHRPKNPFCPVCQRAKMLAPQARRKGGSSTIHSKAFGDHITVDHIITRDAKDYGFQDETVAHVVKDVFSKFRYVYPSTSKSGEQCHEDMLHFLAVDDNVKMLYSDNALEFDYVAKQLRCRHNTSRAYVDENKAVIEREIRTILEGTRSNLVQSGLPDRFWPLAAQHHAMCLNITKRLDNGQVPWEIRFGEFSNGKKIPFGAKILYWAPPKQKTPQRSKFAGTGIEGIFLGYHIQPGFIFKAEYLVAPLYEIHNAIKNEAFKVFRTKRLETLEGDFTYPLVDAEHEPSKPPSLDDQHHNVIEARNPHPPQEEGGKDLFGDINFDGNPLSEFYKPGEIQDHFGDLFDDVDNPPLEDAEDNAAREGEPEEEEEELLKAKKRAALLDDVPHSIKKNLATVSAPAPPHGYVWNGECLIKKKGNSRPDGIDNVSWKSMSKRQRAEAVVEHERKVQAVYEAEYEAAVKAVPAMPVLIGKCEEHRERLLPLLNKKLLEVSSDMYAVVAKVLSPKEVSTNPAAQAALDKEWQKLVDKGCWVEKKVREYEAVASEAKKESAKVHFGNIFEIGTLKGAELKEGDPNRKYKGRSVFQGNKVVDENSDHALFAEMSSSPASMEAGKILDVFGSQPGYTIQQADAKQAYTQALFTGVATWVRLPRNRWPKSWKGMKDPVVPLKLALYGHPDSGGIWEKHCETQLKKVGFEAVLTDIWKSVFYHPVKKLLLVVYVDDFKLAGPKDNIKEGWKTISSVIDMDPPEDIGRYFGCMHRHEHGLMLPKDAHPFRHVFEPETKTATPARTEDYWDIDPENLLAVRHHNYPRRRLYVPNEDDARIFPTIGPRRYTVVAKSDKCISDNSNDSRDRNLKEWWSGETYFDLAGRDQESFELAVAATRKGKPIRNKSEAKKEVKQSKFVTPSQDQKEKPGVMFKPVTRVTYDMKDFLDSCVDRYCELAKVDRKTLKPATTPFHEHRTARPIVGEEEKDFAKSALESKKLDFPTFEKLALLVRRASQLGPPAKYMDDTAMAAIVVQDEFVRVNTTEPDRKGVLDVMKQIMAAATVHSDYMSFGPSTEQRMLEEAYQGVSTQCAAQIALTNSEAQVPNLIQMTYVSDEGLAKLKPTARLSPKRNKILIFVSDSSTALCSSNRKGKLTKGDLTNEVDQVASSCGYLHAYYSMCWGKTLSWLAWQVEEHLKTAAQAFPDALVDVVVWWAGNEISGQWGCIPTRIAPGAAYRDGAATTEQVAKKIRRAADSLAARKGEPGNDIGFIKIIGKVDSVLFQLHNAYDDFNEAMFTEFENRGLQTQSATTCVGSLELYDAFHASENEHNREVFTAYIHATLSLSRAEWLAEMMQLAVRPLRRQFKHVEPNNAGNPSATKALRDWHAEKEKIKAARQGVVIKRAHTEITEEDKAWEQPDVAKAADLTTLPTTPPPDKAIREDVPDFGPTTTVEGIADCVNDVVVQDAEGNVTYQPPSDVDLVDDGDYDVPIQSSMGRVIEDPTPKKAAPKRKSDQEEDILRREMYVDHSAPQGVAAFSESLAQEYFYNGAAHRMLPLNPQDIRGDSEVKFNHGDLKFLSLLLRGHELEQHGLIFDKGCWTDVDKLLDRFNFCRQRRWGVRQLLRAAKADKKGRLRLLGIDVPMKETIGQPLFPVRIRIAQGHNSRLVDNEEADYLLATAWYSNLDTEEAESRSSAFGVTVLPAADTPKRIYHRTTVSGLESILRGGIIPGAKKSGRAHCYFSSYRLNDARYQSGMRSNMPVEIAIDTFKAMAAGCEFFVTDSDGTLTRNTVPPDCIVSAVDTTKKDQPLYVAESTEATLAGEPGFRAKRDYEEAASSSSMAPPVAKAPVIKPTAAKTSAPKPTAKKMPKNKMPAEETVDAEVPDASMDLDAATREGEPSAAVDVESDTTDAGEDDPYPLGSFPCANCQAIVAKGMLFCLRCKAPQTDESSKVTKKFFENRGLRLRLLATAAAGSRKPVENLISADFRQLNASSKKRGQMSAEAALIRDAKDRVTRATKLNFSSVASRWTLDDQFQKRMMQEGRCSEDMHRFDFIAKACLPDPGRNEEQRVLRAGAHFSSSSQAIAPGKLVYYAHCEVEPLRTLRLTDDVCSVPIGFTYMGAFLPPRLYADIVMHTPDARRILTFDGEVSLTGQTNVEVREELKHILNDSLVSAEAQAAHTERLAEQNRQLTASHRNTPKASIPAAAPTYQGYTQAQWDEWNRSRHGQGRRYTQAEWDAWNRSRRY</sequence>
<dbReference type="PANTHER" id="PTHR12684:SF2">
    <property type="entry name" value="TRNA 2'-PHOSPHOTRANSFERASE 1"/>
    <property type="match status" value="1"/>
</dbReference>
<feature type="compositionally biased region" description="Basic and acidic residues" evidence="9">
    <location>
        <begin position="1898"/>
        <end position="1908"/>
    </location>
</feature>
<dbReference type="Gene3D" id="3.20.170.30">
    <property type="match status" value="1"/>
</dbReference>
<dbReference type="GO" id="GO:0003676">
    <property type="term" value="F:nucleic acid binding"/>
    <property type="evidence" value="ECO:0007669"/>
    <property type="project" value="InterPro"/>
</dbReference>
<feature type="compositionally biased region" description="Acidic residues" evidence="9">
    <location>
        <begin position="2743"/>
        <end position="2753"/>
    </location>
</feature>
<keyword evidence="10" id="KW-0812">Transmembrane</keyword>
<accession>A0A1Q9DUE8</accession>
<feature type="compositionally biased region" description="Basic and acidic residues" evidence="9">
    <location>
        <begin position="1582"/>
        <end position="1601"/>
    </location>
</feature>
<comment type="caution">
    <text evidence="13">The sequence shown here is derived from an EMBL/GenBank/DDBJ whole genome shotgun (WGS) entry which is preliminary data.</text>
</comment>
<dbReference type="InterPro" id="IPR001584">
    <property type="entry name" value="Integrase_cat-core"/>
</dbReference>
<keyword evidence="5 7" id="KW-0862">Zinc</keyword>
<dbReference type="SMART" id="SM00356">
    <property type="entry name" value="ZnF_C3H1"/>
    <property type="match status" value="2"/>
</dbReference>
<feature type="region of interest" description="Disordered" evidence="9">
    <location>
        <begin position="1572"/>
        <end position="1616"/>
    </location>
</feature>
<dbReference type="SUPFAM" id="SSF90229">
    <property type="entry name" value="CCCH zinc finger"/>
    <property type="match status" value="1"/>
</dbReference>
<dbReference type="InterPro" id="IPR013103">
    <property type="entry name" value="RVT_2"/>
</dbReference>
<feature type="region of interest" description="Disordered" evidence="9">
    <location>
        <begin position="4211"/>
        <end position="4296"/>
    </location>
</feature>
<keyword evidence="14" id="KW-1185">Reference proteome</keyword>
<dbReference type="EMBL" id="LSRX01000385">
    <property type="protein sequence ID" value="OLP98805.1"/>
    <property type="molecule type" value="Genomic_DNA"/>
</dbReference>
<dbReference type="GO" id="GO:0000215">
    <property type="term" value="F:tRNA 2'-phosphotransferase activity"/>
    <property type="evidence" value="ECO:0007669"/>
    <property type="project" value="TreeGrafter"/>
</dbReference>
<feature type="compositionally biased region" description="Polar residues" evidence="9">
    <location>
        <begin position="4569"/>
        <end position="4580"/>
    </location>
</feature>
<name>A0A1Q9DUE8_SYMMI</name>
<feature type="compositionally biased region" description="Acidic residues" evidence="9">
    <location>
        <begin position="4285"/>
        <end position="4296"/>
    </location>
</feature>
<dbReference type="SUPFAM" id="SSF56399">
    <property type="entry name" value="ADP-ribosylation"/>
    <property type="match status" value="1"/>
</dbReference>
<dbReference type="InterPro" id="IPR036397">
    <property type="entry name" value="RNaseH_sf"/>
</dbReference>
<dbReference type="Proteomes" id="UP000186817">
    <property type="component" value="Unassembled WGS sequence"/>
</dbReference>
<dbReference type="InterPro" id="IPR042081">
    <property type="entry name" value="RNA_2'-PTrans_C"/>
</dbReference>
<feature type="compositionally biased region" description="Low complexity" evidence="9">
    <location>
        <begin position="4215"/>
        <end position="4243"/>
    </location>
</feature>
<evidence type="ECO:0000256" key="4">
    <source>
        <dbReference type="ARBA" id="ARBA00022771"/>
    </source>
</evidence>
<dbReference type="PANTHER" id="PTHR12684">
    <property type="entry name" value="PUTATIVE PHOSPHOTRANSFERASE"/>
    <property type="match status" value="1"/>
</dbReference>
<proteinExistence type="inferred from homology"/>
<feature type="coiled-coil region" evidence="8">
    <location>
        <begin position="1471"/>
        <end position="1498"/>
    </location>
</feature>
<reference evidence="13 14" key="1">
    <citation type="submission" date="2016-02" db="EMBL/GenBank/DDBJ databases">
        <title>Genome analysis of coral dinoflagellate symbionts highlights evolutionary adaptations to a symbiotic lifestyle.</title>
        <authorList>
            <person name="Aranda M."/>
            <person name="Li Y."/>
            <person name="Liew Y.J."/>
            <person name="Baumgarten S."/>
            <person name="Simakov O."/>
            <person name="Wilson M."/>
            <person name="Piel J."/>
            <person name="Ashoor H."/>
            <person name="Bougouffa S."/>
            <person name="Bajic V.B."/>
            <person name="Ryu T."/>
            <person name="Ravasi T."/>
            <person name="Bayer T."/>
            <person name="Micklem G."/>
            <person name="Kim H."/>
            <person name="Bhak J."/>
            <person name="Lajeunesse T.C."/>
            <person name="Voolstra C.R."/>
        </authorList>
    </citation>
    <scope>NUCLEOTIDE SEQUENCE [LARGE SCALE GENOMIC DNA]</scope>
    <source>
        <strain evidence="13 14">CCMP2467</strain>
    </source>
</reference>
<dbReference type="InterPro" id="IPR000571">
    <property type="entry name" value="Znf_CCCH"/>
</dbReference>
<feature type="transmembrane region" description="Helical" evidence="10">
    <location>
        <begin position="989"/>
        <end position="1007"/>
    </location>
</feature>
<evidence type="ECO:0000259" key="12">
    <source>
        <dbReference type="PROSITE" id="PS50994"/>
    </source>
</evidence>
<feature type="domain" description="C3H1-type" evidence="11">
    <location>
        <begin position="1935"/>
        <end position="1962"/>
    </location>
</feature>
<evidence type="ECO:0000256" key="10">
    <source>
        <dbReference type="SAM" id="Phobius"/>
    </source>
</evidence>
<dbReference type="PROSITE" id="PS50994">
    <property type="entry name" value="INTEGRASE"/>
    <property type="match status" value="1"/>
</dbReference>
<keyword evidence="4 7" id="KW-0863">Zinc-finger</keyword>
<evidence type="ECO:0000313" key="13">
    <source>
        <dbReference type="EMBL" id="OLP98805.1"/>
    </source>
</evidence>
<dbReference type="GO" id="GO:0015074">
    <property type="term" value="P:DNA integration"/>
    <property type="evidence" value="ECO:0007669"/>
    <property type="project" value="InterPro"/>
</dbReference>
<evidence type="ECO:0000313" key="14">
    <source>
        <dbReference type="Proteomes" id="UP000186817"/>
    </source>
</evidence>
<dbReference type="InterPro" id="IPR002745">
    <property type="entry name" value="Ptrans_KptA/Tpt1"/>
</dbReference>
<feature type="compositionally biased region" description="Basic residues" evidence="9">
    <location>
        <begin position="1982"/>
        <end position="1992"/>
    </location>
</feature>
<feature type="compositionally biased region" description="Gly residues" evidence="9">
    <location>
        <begin position="1919"/>
        <end position="1929"/>
    </location>
</feature>
<feature type="transmembrane region" description="Helical" evidence="10">
    <location>
        <begin position="1157"/>
        <end position="1174"/>
    </location>
</feature>
<evidence type="ECO:0000256" key="2">
    <source>
        <dbReference type="ARBA" id="ARBA00022679"/>
    </source>
</evidence>